<feature type="compositionally biased region" description="Basic and acidic residues" evidence="6">
    <location>
        <begin position="126"/>
        <end position="150"/>
    </location>
</feature>
<reference evidence="7" key="1">
    <citation type="submission" date="2025-08" db="UniProtKB">
        <authorList>
            <consortium name="RefSeq"/>
        </authorList>
    </citation>
    <scope>IDENTIFICATION</scope>
</reference>
<evidence type="ECO:0000256" key="3">
    <source>
        <dbReference type="ARBA" id="ARBA00022763"/>
    </source>
</evidence>
<gene>
    <name evidence="7" type="primary">LOC106115448</name>
</gene>
<sequence length="173" mass="19601">MMTTFENLTKSQKLRASLHRDVQAICKETCHNLGLDITKPSMEVIAELVYKKLSIYALDLEAFAKHAKRSTINSDDVLLLVRRNPSLKAHLSGLISNQPSTSKDKRRKTNVATNVKETPTSTKSKPGIESEKLDKEIVNKEKKDKEKEIENDLKMDNRIKDMSIDGTIDLTFD</sequence>
<feature type="compositionally biased region" description="Polar residues" evidence="6">
    <location>
        <begin position="110"/>
        <end position="124"/>
    </location>
</feature>
<dbReference type="GO" id="GO:0006281">
    <property type="term" value="P:DNA repair"/>
    <property type="evidence" value="ECO:0007669"/>
    <property type="project" value="UniProtKB-KW"/>
</dbReference>
<dbReference type="PANTHER" id="PTHR22980">
    <property type="entry name" value="CORTISTATIN"/>
    <property type="match status" value="1"/>
</dbReference>
<keyword evidence="3" id="KW-0227">DNA damage</keyword>
<feature type="region of interest" description="Disordered" evidence="6">
    <location>
        <begin position="93"/>
        <end position="150"/>
    </location>
</feature>
<dbReference type="GO" id="GO:0000712">
    <property type="term" value="P:resolution of meiotic recombination intermediates"/>
    <property type="evidence" value="ECO:0007669"/>
    <property type="project" value="TreeGrafter"/>
</dbReference>
<dbReference type="GO" id="GO:0046982">
    <property type="term" value="F:protein heterodimerization activity"/>
    <property type="evidence" value="ECO:0007669"/>
    <property type="project" value="InterPro"/>
</dbReference>
<dbReference type="AlphaFoldDB" id="A0AAJ6Z2S7"/>
<dbReference type="GO" id="GO:0003682">
    <property type="term" value="F:chromatin binding"/>
    <property type="evidence" value="ECO:0007669"/>
    <property type="project" value="TreeGrafter"/>
</dbReference>
<keyword evidence="4" id="KW-0238">DNA-binding</keyword>
<evidence type="ECO:0000256" key="2">
    <source>
        <dbReference type="ARBA" id="ARBA00016400"/>
    </source>
</evidence>
<dbReference type="GO" id="GO:0003677">
    <property type="term" value="F:DNA binding"/>
    <property type="evidence" value="ECO:0007669"/>
    <property type="project" value="UniProtKB-KW"/>
</dbReference>
<evidence type="ECO:0000313" key="7">
    <source>
        <dbReference type="RefSeq" id="XP_013164259.1"/>
    </source>
</evidence>
<protein>
    <recommendedName>
        <fullName evidence="2">Centromere protein S</fullName>
    </recommendedName>
</protein>
<dbReference type="Proteomes" id="UP000694872">
    <property type="component" value="Unplaced"/>
</dbReference>
<dbReference type="GeneID" id="106115448"/>
<dbReference type="CDD" id="cd22919">
    <property type="entry name" value="HFD_CENP-S"/>
    <property type="match status" value="1"/>
</dbReference>
<dbReference type="KEGG" id="pxu:106115448"/>
<dbReference type="RefSeq" id="XP_013164259.1">
    <property type="nucleotide sequence ID" value="XM_013308805.1"/>
</dbReference>
<dbReference type="GO" id="GO:0031297">
    <property type="term" value="P:replication fork processing"/>
    <property type="evidence" value="ECO:0007669"/>
    <property type="project" value="TreeGrafter"/>
</dbReference>
<dbReference type="SUPFAM" id="SSF47113">
    <property type="entry name" value="Histone-fold"/>
    <property type="match status" value="1"/>
</dbReference>
<comment type="similarity">
    <text evidence="1">Belongs to the TAF9 family. CENP-S/MHF1 subfamily.</text>
</comment>
<dbReference type="GO" id="GO:0071821">
    <property type="term" value="C:FANCM-MHF complex"/>
    <property type="evidence" value="ECO:0007669"/>
    <property type="project" value="InterPro"/>
</dbReference>
<evidence type="ECO:0000256" key="6">
    <source>
        <dbReference type="SAM" id="MobiDB-lite"/>
    </source>
</evidence>
<evidence type="ECO:0000256" key="1">
    <source>
        <dbReference type="ARBA" id="ARBA00006612"/>
    </source>
</evidence>
<dbReference type="Pfam" id="PF15630">
    <property type="entry name" value="CENP-S"/>
    <property type="match status" value="1"/>
</dbReference>
<keyword evidence="5" id="KW-0234">DNA repair</keyword>
<dbReference type="InterPro" id="IPR009072">
    <property type="entry name" value="Histone-fold"/>
</dbReference>
<organism evidence="7">
    <name type="scientific">Papilio xuthus</name>
    <name type="common">Asian swallowtail butterfly</name>
    <dbReference type="NCBI Taxonomy" id="66420"/>
    <lineage>
        <taxon>Eukaryota</taxon>
        <taxon>Metazoa</taxon>
        <taxon>Ecdysozoa</taxon>
        <taxon>Arthropoda</taxon>
        <taxon>Hexapoda</taxon>
        <taxon>Insecta</taxon>
        <taxon>Pterygota</taxon>
        <taxon>Neoptera</taxon>
        <taxon>Endopterygota</taxon>
        <taxon>Lepidoptera</taxon>
        <taxon>Glossata</taxon>
        <taxon>Ditrysia</taxon>
        <taxon>Papilionoidea</taxon>
        <taxon>Papilionidae</taxon>
        <taxon>Papilioninae</taxon>
        <taxon>Papilio</taxon>
    </lineage>
</organism>
<dbReference type="Gene3D" id="1.10.20.10">
    <property type="entry name" value="Histone, subunit A"/>
    <property type="match status" value="1"/>
</dbReference>
<proteinExistence type="inferred from homology"/>
<dbReference type="PANTHER" id="PTHR22980:SF0">
    <property type="entry name" value="CENTROMERE PROTEIN S"/>
    <property type="match status" value="1"/>
</dbReference>
<accession>A0AAJ6Z2S7</accession>
<dbReference type="InterPro" id="IPR029003">
    <property type="entry name" value="CENP-S/Mhf1"/>
</dbReference>
<dbReference type="CTD" id="101747068"/>
<name>A0AAJ6Z2S7_PAPXU</name>
<evidence type="ECO:0000256" key="4">
    <source>
        <dbReference type="ARBA" id="ARBA00023125"/>
    </source>
</evidence>
<evidence type="ECO:0000256" key="5">
    <source>
        <dbReference type="ARBA" id="ARBA00023204"/>
    </source>
</evidence>